<dbReference type="GO" id="GO:0003796">
    <property type="term" value="F:lysozyme activity"/>
    <property type="evidence" value="ECO:0007669"/>
    <property type="project" value="InterPro"/>
</dbReference>
<name>A0A645C4E7_9ZZZZ</name>
<dbReference type="GO" id="GO:0009253">
    <property type="term" value="P:peptidoglycan catabolic process"/>
    <property type="evidence" value="ECO:0007669"/>
    <property type="project" value="InterPro"/>
</dbReference>
<dbReference type="EMBL" id="VSSQ01024882">
    <property type="protein sequence ID" value="MPM72666.1"/>
    <property type="molecule type" value="Genomic_DNA"/>
</dbReference>
<dbReference type="InterPro" id="IPR017853">
    <property type="entry name" value="GH"/>
</dbReference>
<gene>
    <name evidence="2" type="ORF">SDC9_119642</name>
</gene>
<proteinExistence type="inferred from homology"/>
<sequence length="164" mass="18634">MINQDDYFPQNASEATANGLDIGVYFFSQATTVDEAVEEAEFVLKTIEDYDITYPIIFDMEDISGADTRIDSLSSADVTAITIAFCEKIAVAGYTPMIYGNSHWFFAKLELDQVLEYDKWYAQYSTWPYYPYEFSIWQYSNTGTVAGIEGNVDRNISFVDYGAH</sequence>
<dbReference type="PANTHER" id="PTHR34135">
    <property type="entry name" value="LYSOZYME"/>
    <property type="match status" value="1"/>
</dbReference>
<dbReference type="SUPFAM" id="SSF51445">
    <property type="entry name" value="(Trans)glycosidases"/>
    <property type="match status" value="1"/>
</dbReference>
<evidence type="ECO:0000256" key="1">
    <source>
        <dbReference type="ARBA" id="ARBA00010646"/>
    </source>
</evidence>
<dbReference type="GO" id="GO:0016998">
    <property type="term" value="P:cell wall macromolecule catabolic process"/>
    <property type="evidence" value="ECO:0007669"/>
    <property type="project" value="InterPro"/>
</dbReference>
<dbReference type="Pfam" id="PF01183">
    <property type="entry name" value="Glyco_hydro_25"/>
    <property type="match status" value="1"/>
</dbReference>
<evidence type="ECO:0008006" key="3">
    <source>
        <dbReference type="Google" id="ProtNLM"/>
    </source>
</evidence>
<comment type="caution">
    <text evidence="2">The sequence shown here is derived from an EMBL/GenBank/DDBJ whole genome shotgun (WGS) entry which is preliminary data.</text>
</comment>
<dbReference type="PROSITE" id="PS51904">
    <property type="entry name" value="GLYCOSYL_HYDROL_F25_2"/>
    <property type="match status" value="1"/>
</dbReference>
<dbReference type="GO" id="GO:0016052">
    <property type="term" value="P:carbohydrate catabolic process"/>
    <property type="evidence" value="ECO:0007669"/>
    <property type="project" value="TreeGrafter"/>
</dbReference>
<dbReference type="InterPro" id="IPR002053">
    <property type="entry name" value="Glyco_hydro_25"/>
</dbReference>
<dbReference type="Gene3D" id="3.20.20.80">
    <property type="entry name" value="Glycosidases"/>
    <property type="match status" value="1"/>
</dbReference>
<protein>
    <recommendedName>
        <fullName evidence="3">Lysozyme</fullName>
    </recommendedName>
</protein>
<accession>A0A645C4E7</accession>
<reference evidence="2" key="1">
    <citation type="submission" date="2019-08" db="EMBL/GenBank/DDBJ databases">
        <authorList>
            <person name="Kucharzyk K."/>
            <person name="Murdoch R.W."/>
            <person name="Higgins S."/>
            <person name="Loffler F."/>
        </authorList>
    </citation>
    <scope>NUCLEOTIDE SEQUENCE</scope>
</reference>
<organism evidence="2">
    <name type="scientific">bioreactor metagenome</name>
    <dbReference type="NCBI Taxonomy" id="1076179"/>
    <lineage>
        <taxon>unclassified sequences</taxon>
        <taxon>metagenomes</taxon>
        <taxon>ecological metagenomes</taxon>
    </lineage>
</organism>
<dbReference type="PANTHER" id="PTHR34135:SF2">
    <property type="entry name" value="LYSOZYME"/>
    <property type="match status" value="1"/>
</dbReference>
<dbReference type="AlphaFoldDB" id="A0A645C4E7"/>
<comment type="similarity">
    <text evidence="1">Belongs to the glycosyl hydrolase 25 family.</text>
</comment>
<evidence type="ECO:0000313" key="2">
    <source>
        <dbReference type="EMBL" id="MPM72666.1"/>
    </source>
</evidence>